<accession>A0ABQ2K4V7</accession>
<gene>
    <name evidence="1" type="ORF">GCM10011610_03640</name>
</gene>
<dbReference type="EMBL" id="BMNE01000001">
    <property type="protein sequence ID" value="GGN67447.1"/>
    <property type="molecule type" value="Genomic_DNA"/>
</dbReference>
<reference evidence="2" key="1">
    <citation type="journal article" date="2019" name="Int. J. Syst. Evol. Microbiol.">
        <title>The Global Catalogue of Microorganisms (GCM) 10K type strain sequencing project: providing services to taxonomists for standard genome sequencing and annotation.</title>
        <authorList>
            <consortium name="The Broad Institute Genomics Platform"/>
            <consortium name="The Broad Institute Genome Sequencing Center for Infectious Disease"/>
            <person name="Wu L."/>
            <person name="Ma J."/>
        </authorList>
    </citation>
    <scope>NUCLEOTIDE SEQUENCE [LARGE SCALE GENOMIC DNA]</scope>
    <source>
        <strain evidence="2">CGMCC 4.7329</strain>
    </source>
</reference>
<name>A0ABQ2K4V7_9NOCA</name>
<dbReference type="RefSeq" id="WP_189023077.1">
    <property type="nucleotide sequence ID" value="NZ_BMNE01000001.1"/>
</dbReference>
<keyword evidence="2" id="KW-1185">Reference proteome</keyword>
<organism evidence="1 2">
    <name type="scientific">Nocardia rhizosphaerihabitans</name>
    <dbReference type="NCBI Taxonomy" id="1691570"/>
    <lineage>
        <taxon>Bacteria</taxon>
        <taxon>Bacillati</taxon>
        <taxon>Actinomycetota</taxon>
        <taxon>Actinomycetes</taxon>
        <taxon>Mycobacteriales</taxon>
        <taxon>Nocardiaceae</taxon>
        <taxon>Nocardia</taxon>
    </lineage>
</organism>
<dbReference type="Proteomes" id="UP000658127">
    <property type="component" value="Unassembled WGS sequence"/>
</dbReference>
<evidence type="ECO:0000313" key="2">
    <source>
        <dbReference type="Proteomes" id="UP000658127"/>
    </source>
</evidence>
<evidence type="ECO:0000313" key="1">
    <source>
        <dbReference type="EMBL" id="GGN67447.1"/>
    </source>
</evidence>
<sequence>MRQTRIGSLAYGLRHLRRAPDMAALRAASSPEELARLALIPAGRNLGISVSFLPAHLRAEATAALLACRVLDAFEDLSDRAVASSAVTAAADYLTGATDTPPPALPAVAAEARDSEAVDRLLAERIGDIRALLSALSAEGRRRVDAVIVDVAGVMARNIDAPLSRVAYSEGVLGRVTHYACALVAEDVLSEADLRELTGCVAVIAQSANDLRDNEFEIYGVADHEELKRMVMLQLLAPALGGFALLARLGPGTPSRGARAAMAYMTITTTAFLCSVVDAPSPYRRKVGAALLAASSATYWDKMLDRLRRTADLAIHRMLDASPDFADGANQATQVLGAGDPRSMPTSLVPLIVDTTFALVQTLPEGPLTGELPDAEVRTMMIADHLAFGAMERVPPHEPEALQALATRLQLAALDTSTQGSRP</sequence>
<proteinExistence type="predicted"/>
<comment type="caution">
    <text evidence="1">The sequence shown here is derived from an EMBL/GenBank/DDBJ whole genome shotgun (WGS) entry which is preliminary data.</text>
</comment>
<protein>
    <submittedName>
        <fullName evidence="1">Uncharacterized protein</fullName>
    </submittedName>
</protein>